<dbReference type="CDD" id="cd00072">
    <property type="entry name" value="GYF"/>
    <property type="match status" value="1"/>
</dbReference>
<feature type="zinc finger region" description="C3H1-type" evidence="4">
    <location>
        <begin position="933"/>
        <end position="960"/>
    </location>
</feature>
<feature type="region of interest" description="Disordered" evidence="5">
    <location>
        <begin position="675"/>
        <end position="935"/>
    </location>
</feature>
<keyword evidence="3 4" id="KW-0862">Zinc</keyword>
<comment type="caution">
    <text evidence="8">The sequence shown here is derived from an EMBL/GenBank/DDBJ whole genome shotgun (WGS) entry which is preliminary data.</text>
</comment>
<name>A0AAU9NH75_9ASTR</name>
<evidence type="ECO:0000313" key="8">
    <source>
        <dbReference type="EMBL" id="CAH1437201.1"/>
    </source>
</evidence>
<dbReference type="AlphaFoldDB" id="A0AAU9NH75"/>
<evidence type="ECO:0000256" key="2">
    <source>
        <dbReference type="ARBA" id="ARBA00022771"/>
    </source>
</evidence>
<feature type="compositionally biased region" description="Basic and acidic residues" evidence="5">
    <location>
        <begin position="886"/>
        <end position="899"/>
    </location>
</feature>
<evidence type="ECO:0008006" key="10">
    <source>
        <dbReference type="Google" id="ProtNLM"/>
    </source>
</evidence>
<feature type="region of interest" description="Disordered" evidence="5">
    <location>
        <begin position="514"/>
        <end position="534"/>
    </location>
</feature>
<dbReference type="PROSITE" id="PS50829">
    <property type="entry name" value="GYF"/>
    <property type="match status" value="1"/>
</dbReference>
<accession>A0AAU9NH75</accession>
<feature type="region of interest" description="Disordered" evidence="5">
    <location>
        <begin position="469"/>
        <end position="502"/>
    </location>
</feature>
<feature type="compositionally biased region" description="Pro residues" evidence="5">
    <location>
        <begin position="732"/>
        <end position="750"/>
    </location>
</feature>
<feature type="compositionally biased region" description="Pro residues" evidence="5">
    <location>
        <begin position="687"/>
        <end position="699"/>
    </location>
</feature>
<feature type="compositionally biased region" description="Pro residues" evidence="5">
    <location>
        <begin position="794"/>
        <end position="813"/>
    </location>
</feature>
<evidence type="ECO:0000256" key="5">
    <source>
        <dbReference type="SAM" id="MobiDB-lite"/>
    </source>
</evidence>
<dbReference type="Gene3D" id="4.10.1000.10">
    <property type="entry name" value="Zinc finger, CCCH-type"/>
    <property type="match status" value="1"/>
</dbReference>
<proteinExistence type="predicted"/>
<keyword evidence="2 4" id="KW-0863">Zinc-finger</keyword>
<feature type="compositionally biased region" description="Basic and acidic residues" evidence="5">
    <location>
        <begin position="469"/>
        <end position="478"/>
    </location>
</feature>
<feature type="compositionally biased region" description="Pro residues" evidence="5">
    <location>
        <begin position="486"/>
        <end position="498"/>
    </location>
</feature>
<sequence length="961" mass="105771">MERNLEKFQFRWNAQKCWNSLTNSTLRECVQKLQLLKTPEERERRLREVPEVHTDPKMNPDYESDDTEEYFNNEHGEHQKPKFSWVTATNTISPQKRAEDQNQPKDMGTPNVEEDSIKSTETSEMEKDMMESNRSVESPKEANCNGSTIPESNPEPPVSSSLPTIVVPEFKIETPVRSSVPTIVVPESNIETPVRSSVPTIVVPEFKIETPMRSLVPTIVVPESKIETPVRSLLPTIAPESKIETPVSSSVPAIVVLESKIETPVRSSVPTIVSESKIETRVSSSLPTIEPESTHSSFLSMLEVPSPNDDMWHYRDPSGNVQGPFSMVQLQQWNIRGYFPNDMRVWAGREADSVLLNDVLQQQFNNPYNDPWSGNVASNEKVNNQIEEVNVPETSYAMDSVNLEKLPESDDNNYNLNCNPPNMPISSPSPSPSPSPKGLDTDINQHVSQVFPVADEALVDLQSQLLKKESHENEKDKQQSAQPSGNPNPNPNPTPNPPTWSTALSLVIGGAQLPETSDEWGRYPPKPEDWGSARVSVSPLKPLEVLDHQVGSTNMDQIMHHHSSPPQSSQPYHSLPAWHGLGVGETIEFATLAEESVSDLLAEVDAMESRNGVPSPTSRRNSFLEDLFNGSMDDFSPTDQDTDMHLHRQSHHFSFGLETKSIGAVAIPTTNSDHMGFKWAEMGGSELPPPPPPQPPPPRQDMIDLNDSTRAETDEGERDDLVEEKSRNGILPLPPPPPPPPLSPPPPPPESRGGRKSKGVVSGWPGERIKAVAARKFSGFPDVEEEEGEFIQPDAPPPPPPPQSQPPLLPLPLPLTMGFDVVDSRRMGSEKYTGRASQGATSGSRSSHSRSVNVGRESSSHHRRSSGGDRYNNSTSNSNSISKSISPRERTHHGEDSGHGRSSSRASWGRQSSFSSGGSGGGGAGGYSRAPPSKGQRICKFYESGRCKKGSSCSYLHQQER</sequence>
<feature type="compositionally biased region" description="Gly residues" evidence="5">
    <location>
        <begin position="917"/>
        <end position="926"/>
    </location>
</feature>
<dbReference type="SUPFAM" id="SSF55277">
    <property type="entry name" value="GYF domain"/>
    <property type="match status" value="1"/>
</dbReference>
<dbReference type="PANTHER" id="PTHR46695">
    <property type="entry name" value="ZINC FINGER CCCH DOMAIN-CONTAINING PROTEIN 44-RELATED"/>
    <property type="match status" value="1"/>
</dbReference>
<dbReference type="EMBL" id="CAKMRJ010004445">
    <property type="protein sequence ID" value="CAH1437201.1"/>
    <property type="molecule type" value="Genomic_DNA"/>
</dbReference>
<feature type="compositionally biased region" description="Low complexity" evidence="5">
    <location>
        <begin position="834"/>
        <end position="856"/>
    </location>
</feature>
<dbReference type="InterPro" id="IPR003169">
    <property type="entry name" value="GYF"/>
</dbReference>
<dbReference type="InterPro" id="IPR000571">
    <property type="entry name" value="Znf_CCCH"/>
</dbReference>
<dbReference type="InterPro" id="IPR035445">
    <property type="entry name" value="GYF-like_dom_sf"/>
</dbReference>
<dbReference type="GO" id="GO:0008270">
    <property type="term" value="F:zinc ion binding"/>
    <property type="evidence" value="ECO:0007669"/>
    <property type="project" value="UniProtKB-KW"/>
</dbReference>
<feature type="region of interest" description="Disordered" evidence="5">
    <location>
        <begin position="406"/>
        <end position="442"/>
    </location>
</feature>
<keyword evidence="1 4" id="KW-0479">Metal-binding</keyword>
<evidence type="ECO:0000256" key="3">
    <source>
        <dbReference type="ARBA" id="ARBA00022833"/>
    </source>
</evidence>
<feature type="compositionally biased region" description="Basic and acidic residues" evidence="5">
    <location>
        <begin position="519"/>
        <end position="531"/>
    </location>
</feature>
<feature type="compositionally biased region" description="Pro residues" evidence="5">
    <location>
        <begin position="421"/>
        <end position="435"/>
    </location>
</feature>
<dbReference type="PANTHER" id="PTHR46695:SF19">
    <property type="entry name" value="CHROMATIN REGULATOR PHD FAMILY"/>
    <property type="match status" value="1"/>
</dbReference>
<dbReference type="SMART" id="SM00444">
    <property type="entry name" value="GYF"/>
    <property type="match status" value="1"/>
</dbReference>
<gene>
    <name evidence="8" type="ORF">LVIROSA_LOCUS23540</name>
</gene>
<feature type="domain" description="GYF" evidence="7">
    <location>
        <begin position="309"/>
        <end position="361"/>
    </location>
</feature>
<dbReference type="PROSITE" id="PS50103">
    <property type="entry name" value="ZF_C3H1"/>
    <property type="match status" value="1"/>
</dbReference>
<dbReference type="SMART" id="SM00356">
    <property type="entry name" value="ZnF_C3H1"/>
    <property type="match status" value="1"/>
</dbReference>
<evidence type="ECO:0000256" key="1">
    <source>
        <dbReference type="ARBA" id="ARBA00022723"/>
    </source>
</evidence>
<keyword evidence="9" id="KW-1185">Reference proteome</keyword>
<feature type="compositionally biased region" description="Low complexity" evidence="5">
    <location>
        <begin position="872"/>
        <end position="885"/>
    </location>
</feature>
<dbReference type="SUPFAM" id="SSF90229">
    <property type="entry name" value="CCCH zinc finger"/>
    <property type="match status" value="1"/>
</dbReference>
<feature type="domain" description="C3H1-type" evidence="6">
    <location>
        <begin position="933"/>
        <end position="960"/>
    </location>
</feature>
<dbReference type="Proteomes" id="UP001157418">
    <property type="component" value="Unassembled WGS sequence"/>
</dbReference>
<evidence type="ECO:0000256" key="4">
    <source>
        <dbReference type="PROSITE-ProRule" id="PRU00723"/>
    </source>
</evidence>
<protein>
    <recommendedName>
        <fullName evidence="10">C3H1-type domain-containing protein</fullName>
    </recommendedName>
</protein>
<dbReference type="Gene3D" id="3.30.1490.40">
    <property type="match status" value="1"/>
</dbReference>
<dbReference type="InterPro" id="IPR036855">
    <property type="entry name" value="Znf_CCCH_sf"/>
</dbReference>
<evidence type="ECO:0000259" key="6">
    <source>
        <dbReference type="PROSITE" id="PS50103"/>
    </source>
</evidence>
<dbReference type="Pfam" id="PF02213">
    <property type="entry name" value="GYF"/>
    <property type="match status" value="1"/>
</dbReference>
<evidence type="ECO:0000313" key="9">
    <source>
        <dbReference type="Proteomes" id="UP001157418"/>
    </source>
</evidence>
<feature type="region of interest" description="Disordered" evidence="5">
    <location>
        <begin position="94"/>
        <end position="160"/>
    </location>
</feature>
<organism evidence="8 9">
    <name type="scientific">Lactuca virosa</name>
    <dbReference type="NCBI Taxonomy" id="75947"/>
    <lineage>
        <taxon>Eukaryota</taxon>
        <taxon>Viridiplantae</taxon>
        <taxon>Streptophyta</taxon>
        <taxon>Embryophyta</taxon>
        <taxon>Tracheophyta</taxon>
        <taxon>Spermatophyta</taxon>
        <taxon>Magnoliopsida</taxon>
        <taxon>eudicotyledons</taxon>
        <taxon>Gunneridae</taxon>
        <taxon>Pentapetalae</taxon>
        <taxon>asterids</taxon>
        <taxon>campanulids</taxon>
        <taxon>Asterales</taxon>
        <taxon>Asteraceae</taxon>
        <taxon>Cichorioideae</taxon>
        <taxon>Cichorieae</taxon>
        <taxon>Lactucinae</taxon>
        <taxon>Lactuca</taxon>
    </lineage>
</organism>
<feature type="compositionally biased region" description="Low complexity" evidence="5">
    <location>
        <begin position="900"/>
        <end position="916"/>
    </location>
</feature>
<evidence type="ECO:0000259" key="7">
    <source>
        <dbReference type="PROSITE" id="PS50829"/>
    </source>
</evidence>
<feature type="compositionally biased region" description="Basic and acidic residues" evidence="5">
    <location>
        <begin position="822"/>
        <end position="833"/>
    </location>
</feature>
<reference evidence="8 9" key="1">
    <citation type="submission" date="2022-01" db="EMBL/GenBank/DDBJ databases">
        <authorList>
            <person name="Xiong W."/>
            <person name="Schranz E."/>
        </authorList>
    </citation>
    <scope>NUCLEOTIDE SEQUENCE [LARGE SCALE GENOMIC DNA]</scope>
</reference>